<proteinExistence type="predicted"/>
<gene>
    <name evidence="1" type="ORF">CJP16_10555</name>
</gene>
<sequence length="156" mass="17137">MSNSTVNKVAGETRQTSMFVKGVEAVVVAKILKYVIASEANLSKLDQRSPAVLLAKAIKKTIGTAGGDHIGKAYFAYQSVKTLQQSLGKAITEAEEMSEQLDPRAKALIELLDEEMTDPDDSHLIDLKESRKGYDYKLLSGKQGRLDFITNEVFVK</sequence>
<evidence type="ECO:0000313" key="1">
    <source>
        <dbReference type="EMBL" id="PKQ78362.1"/>
    </source>
</evidence>
<comment type="caution">
    <text evidence="1">The sequence shown here is derived from an EMBL/GenBank/DDBJ whole genome shotgun (WGS) entry which is preliminary data.</text>
</comment>
<evidence type="ECO:0000313" key="2">
    <source>
        <dbReference type="Proteomes" id="UP000233467"/>
    </source>
</evidence>
<reference evidence="1 2" key="1">
    <citation type="journal article" date="2017" name="Front. Microbiol.">
        <title>Strong Genomic and Phenotypic Heterogeneity in the Aeromonas sobria Species Complex.</title>
        <authorList>
            <person name="Gauthier J."/>
            <person name="Vincent A.T."/>
            <person name="Charette S.J."/>
            <person name="Derome N."/>
        </authorList>
    </citation>
    <scope>NUCLEOTIDE SEQUENCE [LARGE SCALE GENOMIC DNA]</scope>
    <source>
        <strain evidence="1 2">TM18</strain>
    </source>
</reference>
<dbReference type="Proteomes" id="UP000233467">
    <property type="component" value="Unassembled WGS sequence"/>
</dbReference>
<keyword evidence="2" id="KW-1185">Reference proteome</keyword>
<dbReference type="EMBL" id="NQMM01000028">
    <property type="protein sequence ID" value="PKQ78362.1"/>
    <property type="molecule type" value="Genomic_DNA"/>
</dbReference>
<dbReference type="AlphaFoldDB" id="A0A2N3IZC4"/>
<name>A0A2N3IZC4_AERSO</name>
<organism evidence="1 2">
    <name type="scientific">Aeromonas sobria</name>
    <dbReference type="NCBI Taxonomy" id="646"/>
    <lineage>
        <taxon>Bacteria</taxon>
        <taxon>Pseudomonadati</taxon>
        <taxon>Pseudomonadota</taxon>
        <taxon>Gammaproteobacteria</taxon>
        <taxon>Aeromonadales</taxon>
        <taxon>Aeromonadaceae</taxon>
        <taxon>Aeromonas</taxon>
    </lineage>
</organism>
<accession>A0A2N3IZC4</accession>
<protein>
    <submittedName>
        <fullName evidence="1">Uncharacterized protein</fullName>
    </submittedName>
</protein>
<dbReference type="RefSeq" id="WP_101324655.1">
    <property type="nucleotide sequence ID" value="NZ_NQMM01000028.1"/>
</dbReference>